<gene>
    <name evidence="1" type="ORF">CEXT_149671</name>
</gene>
<protein>
    <submittedName>
        <fullName evidence="1">Uncharacterized protein</fullName>
    </submittedName>
</protein>
<sequence length="102" mass="11811">MRQPTRSNDLQLMSLIYISCSQETKDPDFRTHNMTLNPIVDKKTMVPVFGRRPLPLVLFTGKLIISQHRLGETGNVSIDSGSFLWDSWVCLLQHRLFFVQFT</sequence>
<evidence type="ECO:0000313" key="2">
    <source>
        <dbReference type="Proteomes" id="UP001054945"/>
    </source>
</evidence>
<reference evidence="1 2" key="1">
    <citation type="submission" date="2021-06" db="EMBL/GenBank/DDBJ databases">
        <title>Caerostris extrusa draft genome.</title>
        <authorList>
            <person name="Kono N."/>
            <person name="Arakawa K."/>
        </authorList>
    </citation>
    <scope>NUCLEOTIDE SEQUENCE [LARGE SCALE GENOMIC DNA]</scope>
</reference>
<name>A0AAV4XPU8_CAEEX</name>
<comment type="caution">
    <text evidence="1">The sequence shown here is derived from an EMBL/GenBank/DDBJ whole genome shotgun (WGS) entry which is preliminary data.</text>
</comment>
<dbReference type="EMBL" id="BPLR01000752">
    <property type="protein sequence ID" value="GIY97192.1"/>
    <property type="molecule type" value="Genomic_DNA"/>
</dbReference>
<keyword evidence="2" id="KW-1185">Reference proteome</keyword>
<dbReference type="Proteomes" id="UP001054945">
    <property type="component" value="Unassembled WGS sequence"/>
</dbReference>
<organism evidence="1 2">
    <name type="scientific">Caerostris extrusa</name>
    <name type="common">Bark spider</name>
    <name type="synonym">Caerostris bankana</name>
    <dbReference type="NCBI Taxonomy" id="172846"/>
    <lineage>
        <taxon>Eukaryota</taxon>
        <taxon>Metazoa</taxon>
        <taxon>Ecdysozoa</taxon>
        <taxon>Arthropoda</taxon>
        <taxon>Chelicerata</taxon>
        <taxon>Arachnida</taxon>
        <taxon>Araneae</taxon>
        <taxon>Araneomorphae</taxon>
        <taxon>Entelegynae</taxon>
        <taxon>Araneoidea</taxon>
        <taxon>Araneidae</taxon>
        <taxon>Caerostris</taxon>
    </lineage>
</organism>
<accession>A0AAV4XPU8</accession>
<proteinExistence type="predicted"/>
<evidence type="ECO:0000313" key="1">
    <source>
        <dbReference type="EMBL" id="GIY97192.1"/>
    </source>
</evidence>
<dbReference type="AlphaFoldDB" id="A0AAV4XPU8"/>